<comment type="caution">
    <text evidence="1">The sequence shown here is derived from an EMBL/GenBank/DDBJ whole genome shotgun (WGS) entry which is preliminary data.</text>
</comment>
<proteinExistence type="predicted"/>
<dbReference type="CDD" id="cd06561">
    <property type="entry name" value="AlkD_like"/>
    <property type="match status" value="1"/>
</dbReference>
<dbReference type="EMBL" id="PDBW01000001">
    <property type="protein sequence ID" value="PFH02074.1"/>
    <property type="molecule type" value="Genomic_DNA"/>
</dbReference>
<dbReference type="Pfam" id="PF08713">
    <property type="entry name" value="DNA_alkylation"/>
    <property type="match status" value="1"/>
</dbReference>
<dbReference type="PANTHER" id="PTHR34070:SF1">
    <property type="entry name" value="DNA ALKYLATION REPAIR PROTEIN"/>
    <property type="match status" value="1"/>
</dbReference>
<sequence>MTKVQKRLFEVADKQYALFQAKLIPNIPQERVIGVRVPVLRKIAREFEKEPECRDFLNTLPHAYYDENMLHSILLSNVKNYEECIAAVEAFLPYVDNWAVCDTLRPKVFGKHKDKLLPRIKDWIASDKTYTCRFGIGMLMMHYLDKDFKPEYLELPQKVDSEEYYVKMMIAWFYATALANQWDATIPYIEEHRLSDWVHKKTIQKACESYRITDEQKAYLKTLR</sequence>
<organism evidence="1 2">
    <name type="scientific">Acetivibrio thermocellus AD2</name>
    <dbReference type="NCBI Taxonomy" id="1138384"/>
    <lineage>
        <taxon>Bacteria</taxon>
        <taxon>Bacillati</taxon>
        <taxon>Bacillota</taxon>
        <taxon>Clostridia</taxon>
        <taxon>Eubacteriales</taxon>
        <taxon>Oscillospiraceae</taxon>
        <taxon>Acetivibrio</taxon>
    </lineage>
</organism>
<dbReference type="InterPro" id="IPR016024">
    <property type="entry name" value="ARM-type_fold"/>
</dbReference>
<dbReference type="SUPFAM" id="SSF48371">
    <property type="entry name" value="ARM repeat"/>
    <property type="match status" value="1"/>
</dbReference>
<name>A0AB36TDS3_ACETH</name>
<dbReference type="GeneID" id="35804523"/>
<dbReference type="PANTHER" id="PTHR34070">
    <property type="entry name" value="ARMADILLO-TYPE FOLD"/>
    <property type="match status" value="1"/>
</dbReference>
<dbReference type="Gene3D" id="1.25.10.90">
    <property type="match status" value="1"/>
</dbReference>
<protein>
    <submittedName>
        <fullName evidence="1">3-methyladenine DNA glycosylase AlkD</fullName>
    </submittedName>
</protein>
<dbReference type="RefSeq" id="WP_003519233.1">
    <property type="nucleotide sequence ID" value="NZ_CP013828.1"/>
</dbReference>
<evidence type="ECO:0000313" key="2">
    <source>
        <dbReference type="Proteomes" id="UP000223596"/>
    </source>
</evidence>
<dbReference type="Proteomes" id="UP000223596">
    <property type="component" value="Unassembled WGS sequence"/>
</dbReference>
<dbReference type="InterPro" id="IPR014825">
    <property type="entry name" value="DNA_alkylation"/>
</dbReference>
<dbReference type="SMR" id="A0AB36TDS3"/>
<dbReference type="AlphaFoldDB" id="A0AB36TDS3"/>
<evidence type="ECO:0000313" key="1">
    <source>
        <dbReference type="EMBL" id="PFH02074.1"/>
    </source>
</evidence>
<gene>
    <name evidence="1" type="ORF">M972_11836</name>
</gene>
<reference evidence="1 2" key="1">
    <citation type="submission" date="2017-09" db="EMBL/GenBank/DDBJ databases">
        <title>Evaluation of Pacific Biosciences Sequencing Technology to Finishing C. thermocellum Genome Sequences.</title>
        <authorList>
            <person name="Brown S."/>
        </authorList>
    </citation>
    <scope>NUCLEOTIDE SEQUENCE [LARGE SCALE GENOMIC DNA]</scope>
    <source>
        <strain evidence="1 2">AD2</strain>
    </source>
</reference>
<accession>A0AB36TDS3</accession>